<sequence>MRPSVGPRTASIGPGTAALAARTGSPLFTWPAVVLYALLVAAWAAVACRSLGHVAAHAGRPKSRA</sequence>
<dbReference type="RefSeq" id="WP_137969387.1">
    <property type="nucleotide sequence ID" value="NZ_BJHV01000001.1"/>
</dbReference>
<evidence type="ECO:0000313" key="3">
    <source>
        <dbReference type="Proteomes" id="UP000299290"/>
    </source>
</evidence>
<evidence type="ECO:0000313" key="2">
    <source>
        <dbReference type="EMBL" id="GDY48488.1"/>
    </source>
</evidence>
<comment type="caution">
    <text evidence="2">The sequence shown here is derived from an EMBL/GenBank/DDBJ whole genome shotgun (WGS) entry which is preliminary data.</text>
</comment>
<keyword evidence="3" id="KW-1185">Reference proteome</keyword>
<protein>
    <submittedName>
        <fullName evidence="2">Uncharacterized protein</fullName>
    </submittedName>
</protein>
<organism evidence="2 3">
    <name type="scientific">Streptomyces antimycoticus</name>
    <dbReference type="NCBI Taxonomy" id="68175"/>
    <lineage>
        <taxon>Bacteria</taxon>
        <taxon>Bacillati</taxon>
        <taxon>Actinomycetota</taxon>
        <taxon>Actinomycetes</taxon>
        <taxon>Kitasatosporales</taxon>
        <taxon>Streptomycetaceae</taxon>
        <taxon>Streptomyces</taxon>
        <taxon>Streptomyces violaceusniger group</taxon>
    </lineage>
</organism>
<evidence type="ECO:0000256" key="1">
    <source>
        <dbReference type="SAM" id="Phobius"/>
    </source>
</evidence>
<accession>A0A4D4KPS7</accession>
<dbReference type="EMBL" id="BJHV01000001">
    <property type="protein sequence ID" value="GDY48488.1"/>
    <property type="molecule type" value="Genomic_DNA"/>
</dbReference>
<feature type="transmembrane region" description="Helical" evidence="1">
    <location>
        <begin position="33"/>
        <end position="56"/>
    </location>
</feature>
<dbReference type="AlphaFoldDB" id="A0A4D4KPS7"/>
<dbReference type="Proteomes" id="UP000299290">
    <property type="component" value="Unassembled WGS sequence"/>
</dbReference>
<keyword evidence="1" id="KW-0812">Transmembrane</keyword>
<name>A0A4D4KPS7_9ACTN</name>
<keyword evidence="1" id="KW-1133">Transmembrane helix</keyword>
<reference evidence="2 3" key="1">
    <citation type="journal article" date="2020" name="Int. J. Syst. Evol. Microbiol.">
        <title>Reclassification of Streptomyces castelarensis and Streptomyces sporoclivatus as later heterotypic synonyms of Streptomyces antimycoticus.</title>
        <authorList>
            <person name="Komaki H."/>
            <person name="Tamura T."/>
        </authorList>
    </citation>
    <scope>NUCLEOTIDE SEQUENCE [LARGE SCALE GENOMIC DNA]</scope>
    <source>
        <strain evidence="2 3">NBRC 12839</strain>
    </source>
</reference>
<gene>
    <name evidence="2" type="ORF">SANT12839_093700</name>
</gene>
<proteinExistence type="predicted"/>
<keyword evidence="1" id="KW-0472">Membrane</keyword>